<dbReference type="Proteomes" id="UP000176604">
    <property type="component" value="Unassembled WGS sequence"/>
</dbReference>
<proteinExistence type="predicted"/>
<evidence type="ECO:0000259" key="1">
    <source>
        <dbReference type="Pfam" id="PF18765"/>
    </source>
</evidence>
<dbReference type="PANTHER" id="PTHR43852:SF3">
    <property type="entry name" value="NUCLEOTIDYLTRANSFERASE"/>
    <property type="match status" value="1"/>
</dbReference>
<dbReference type="CDD" id="cd05403">
    <property type="entry name" value="NT_KNTase_like"/>
    <property type="match status" value="1"/>
</dbReference>
<comment type="caution">
    <text evidence="2">The sequence shown here is derived from an EMBL/GenBank/DDBJ whole genome shotgun (WGS) entry which is preliminary data.</text>
</comment>
<dbReference type="Pfam" id="PF18765">
    <property type="entry name" value="Polbeta"/>
    <property type="match status" value="1"/>
</dbReference>
<dbReference type="PANTHER" id="PTHR43852">
    <property type="entry name" value="NUCLEOTIDYLTRANSFERASE"/>
    <property type="match status" value="1"/>
</dbReference>
<dbReference type="EMBL" id="MGEF01000062">
    <property type="protein sequence ID" value="OGL77301.1"/>
    <property type="molecule type" value="Genomic_DNA"/>
</dbReference>
<dbReference type="InterPro" id="IPR041633">
    <property type="entry name" value="Polbeta"/>
</dbReference>
<dbReference type="NCBIfam" id="NF047752">
    <property type="entry name" value="MntA_antitoxin"/>
    <property type="match status" value="1"/>
</dbReference>
<dbReference type="STRING" id="1802397.A3J43_00580"/>
<reference evidence="2 3" key="1">
    <citation type="journal article" date="2016" name="Nat. Commun.">
        <title>Thousands of microbial genomes shed light on interconnected biogeochemical processes in an aquifer system.</title>
        <authorList>
            <person name="Anantharaman K."/>
            <person name="Brown C.T."/>
            <person name="Hug L.A."/>
            <person name="Sharon I."/>
            <person name="Castelle C.J."/>
            <person name="Probst A.J."/>
            <person name="Thomas B.C."/>
            <person name="Singh A."/>
            <person name="Wilkins M.J."/>
            <person name="Karaoz U."/>
            <person name="Brodie E.L."/>
            <person name="Williams K.H."/>
            <person name="Hubbard S.S."/>
            <person name="Banfield J.F."/>
        </authorList>
    </citation>
    <scope>NUCLEOTIDE SEQUENCE [LARGE SCALE GENOMIC DNA]</scope>
</reference>
<sequence>MELSETQKGKLEQAAKKHGLTLVLLFGSRADGGVHAESDWDVAVQMKGFDWMKYSELTWDIAEALGVPSERLDLSSVDIADPLFLKKISDTSVVLYGDSRAYQGFLLKAFHRYEDYKPFLAQEAQAVGRYVRQYAYAH</sequence>
<dbReference type="Gene3D" id="3.30.460.10">
    <property type="entry name" value="Beta Polymerase, domain 2"/>
    <property type="match status" value="1"/>
</dbReference>
<organism evidence="2 3">
    <name type="scientific">Candidatus Uhrbacteria bacterium RIFCSPHIGHO2_12_FULL_54_23</name>
    <dbReference type="NCBI Taxonomy" id="1802397"/>
    <lineage>
        <taxon>Bacteria</taxon>
        <taxon>Candidatus Uhriibacteriota</taxon>
    </lineage>
</organism>
<evidence type="ECO:0000313" key="3">
    <source>
        <dbReference type="Proteomes" id="UP000176604"/>
    </source>
</evidence>
<gene>
    <name evidence="2" type="ORF">A3J43_00580</name>
</gene>
<dbReference type="AlphaFoldDB" id="A0A1F7UGA3"/>
<dbReference type="SUPFAM" id="SSF81301">
    <property type="entry name" value="Nucleotidyltransferase"/>
    <property type="match status" value="1"/>
</dbReference>
<dbReference type="InterPro" id="IPR052930">
    <property type="entry name" value="TA_antitoxin_MntA"/>
</dbReference>
<dbReference type="InterPro" id="IPR043519">
    <property type="entry name" value="NT_sf"/>
</dbReference>
<evidence type="ECO:0000313" key="2">
    <source>
        <dbReference type="EMBL" id="OGL77301.1"/>
    </source>
</evidence>
<accession>A0A1F7UGA3</accession>
<feature type="domain" description="Polymerase beta nucleotidyltransferase" evidence="1">
    <location>
        <begin position="10"/>
        <end position="99"/>
    </location>
</feature>
<protein>
    <recommendedName>
        <fullName evidence="1">Polymerase beta nucleotidyltransferase domain-containing protein</fullName>
    </recommendedName>
</protein>
<name>A0A1F7UGA3_9BACT</name>